<accession>A0AAW7KAG0</accession>
<evidence type="ECO:0000256" key="1">
    <source>
        <dbReference type="SAM" id="SignalP"/>
    </source>
</evidence>
<feature type="signal peptide" evidence="1">
    <location>
        <begin position="1"/>
        <end position="20"/>
    </location>
</feature>
<keyword evidence="4" id="KW-1185">Reference proteome</keyword>
<gene>
    <name evidence="3" type="primary">vasI</name>
    <name evidence="2" type="ORF">ERS137967_03602</name>
    <name evidence="3" type="ORF">QVN42_14975</name>
</gene>
<dbReference type="EMBL" id="CPYD01000018">
    <property type="protein sequence ID" value="CNF22598.1"/>
    <property type="molecule type" value="Genomic_DNA"/>
</dbReference>
<dbReference type="AlphaFoldDB" id="A0AAW7KAG0"/>
<evidence type="ECO:0000313" key="2">
    <source>
        <dbReference type="EMBL" id="CNF22598.1"/>
    </source>
</evidence>
<reference evidence="2 4" key="1">
    <citation type="submission" date="2015-03" db="EMBL/GenBank/DDBJ databases">
        <authorList>
            <consortium name="Pathogen Informatics"/>
            <person name="Murphy D."/>
        </authorList>
    </citation>
    <scope>NUCLEOTIDE SEQUENCE [LARGE SCALE GENOMIC DNA]</scope>
    <source>
        <strain evidence="4">type strain: CIP110231</strain>
        <strain evidence="2">Type strain: CIP110231</strain>
    </source>
</reference>
<feature type="chain" id="PRO_5043667156" evidence="1">
    <location>
        <begin position="21"/>
        <end position="218"/>
    </location>
</feature>
<dbReference type="Pfam" id="PF11319">
    <property type="entry name" value="VasI"/>
    <property type="match status" value="1"/>
</dbReference>
<dbReference type="Proteomes" id="UP000040578">
    <property type="component" value="Unassembled WGS sequence"/>
</dbReference>
<name>A0AAW7KAG0_9GAMM</name>
<evidence type="ECO:0000313" key="3">
    <source>
        <dbReference type="EMBL" id="MDN0088666.1"/>
    </source>
</evidence>
<organism evidence="3 5">
    <name type="scientific">Yersinia nurmii</name>
    <dbReference type="NCBI Taxonomy" id="685706"/>
    <lineage>
        <taxon>Bacteria</taxon>
        <taxon>Pseudomonadati</taxon>
        <taxon>Pseudomonadota</taxon>
        <taxon>Gammaproteobacteria</taxon>
        <taxon>Enterobacterales</taxon>
        <taxon>Yersiniaceae</taxon>
        <taxon>Yersinia</taxon>
    </lineage>
</organism>
<proteinExistence type="predicted"/>
<dbReference type="RefSeq" id="WP_049602071.1">
    <property type="nucleotide sequence ID" value="NZ_CPYD01000018.1"/>
</dbReference>
<sequence>MKKLILTAALILACSHSLMAAESVPTVAQQSPQLSALTQCRNEPSPLVRLACYDQASNPVGVTDDRMMGPGWRRAMAQEKGREAHSLAFLTRQSAGNNPTVIITTPAIGMPPPRPVLMFSCIDNITRMQVALVAPQKEGEGALTLVTDRTKFDTEWFVREEGFLLEASRGLAGIDEIKRLLDGETLGISSKQGAAVRLTFNIVQLAEAIKPLRSACHW</sequence>
<dbReference type="Proteomes" id="UP001167864">
    <property type="component" value="Unassembled WGS sequence"/>
</dbReference>
<evidence type="ECO:0000313" key="5">
    <source>
        <dbReference type="Proteomes" id="UP001167864"/>
    </source>
</evidence>
<comment type="caution">
    <text evidence="3">The sequence shown here is derived from an EMBL/GenBank/DDBJ whole genome shotgun (WGS) entry which is preliminary data.</text>
</comment>
<dbReference type="EMBL" id="JAUEHU010000015">
    <property type="protein sequence ID" value="MDN0088666.1"/>
    <property type="molecule type" value="Genomic_DNA"/>
</dbReference>
<keyword evidence="1" id="KW-0732">Signal</keyword>
<dbReference type="NCBIfam" id="TIGR03360">
    <property type="entry name" value="VI_minor_1"/>
    <property type="match status" value="1"/>
</dbReference>
<evidence type="ECO:0000313" key="4">
    <source>
        <dbReference type="Proteomes" id="UP000040578"/>
    </source>
</evidence>
<reference evidence="3" key="2">
    <citation type="submission" date="2023-06" db="EMBL/GenBank/DDBJ databases">
        <authorList>
            <person name="Polev D.E."/>
            <person name="Saitova A.T."/>
            <person name="Bogumilchik E.A."/>
            <person name="Kokorina G.I."/>
            <person name="Voskresenskaia E.A."/>
        </authorList>
    </citation>
    <scope>NUCLEOTIDE SEQUENCE</scope>
    <source>
        <strain evidence="3">2145 StPb PI</strain>
    </source>
</reference>
<protein>
    <submittedName>
        <fullName evidence="3">Type VI secretion system-associated protein VasI</fullName>
    </submittedName>
    <submittedName>
        <fullName evidence="2">Type VI secretion-associated protein, VC_A0118 family</fullName>
    </submittedName>
</protein>
<dbReference type="InterPro" id="IPR017738">
    <property type="entry name" value="T6SS-assoc_VCA0118"/>
</dbReference>